<evidence type="ECO:0000313" key="4">
    <source>
        <dbReference type="Proteomes" id="UP000775213"/>
    </source>
</evidence>
<dbReference type="EMBL" id="JAGFBR010000018">
    <property type="protein sequence ID" value="KAH0450150.1"/>
    <property type="molecule type" value="Genomic_DNA"/>
</dbReference>
<dbReference type="Proteomes" id="UP000775213">
    <property type="component" value="Unassembled WGS sequence"/>
</dbReference>
<dbReference type="SUPFAM" id="SSF54403">
    <property type="entry name" value="Cystatin/monellin"/>
    <property type="match status" value="2"/>
</dbReference>
<gene>
    <name evidence="3" type="ORF">IEQ34_020842</name>
</gene>
<feature type="transmembrane region" description="Helical" evidence="1">
    <location>
        <begin position="244"/>
        <end position="263"/>
    </location>
</feature>
<name>A0AAV7FKP1_DENCH</name>
<evidence type="ECO:0000256" key="1">
    <source>
        <dbReference type="SAM" id="Phobius"/>
    </source>
</evidence>
<accession>A0AAV7FKP1</accession>
<evidence type="ECO:0000256" key="2">
    <source>
        <dbReference type="SAM" id="SignalP"/>
    </source>
</evidence>
<keyword evidence="2" id="KW-0732">Signal</keyword>
<comment type="caution">
    <text evidence="3">The sequence shown here is derived from an EMBL/GenBank/DDBJ whole genome shotgun (WGS) entry which is preliminary data.</text>
</comment>
<dbReference type="InterPro" id="IPR046350">
    <property type="entry name" value="Cystatin_sf"/>
</dbReference>
<reference evidence="3 4" key="1">
    <citation type="journal article" date="2021" name="Hortic Res">
        <title>Chromosome-scale assembly of the Dendrobium chrysotoxum genome enhances the understanding of orchid evolution.</title>
        <authorList>
            <person name="Zhang Y."/>
            <person name="Zhang G.Q."/>
            <person name="Zhang D."/>
            <person name="Liu X.D."/>
            <person name="Xu X.Y."/>
            <person name="Sun W.H."/>
            <person name="Yu X."/>
            <person name="Zhu X."/>
            <person name="Wang Z.W."/>
            <person name="Zhao X."/>
            <person name="Zhong W.Y."/>
            <person name="Chen H."/>
            <person name="Yin W.L."/>
            <person name="Huang T."/>
            <person name="Niu S.C."/>
            <person name="Liu Z.J."/>
        </authorList>
    </citation>
    <scope>NUCLEOTIDE SEQUENCE [LARGE SCALE GENOMIC DNA]</scope>
    <source>
        <strain evidence="3">Lindl</strain>
    </source>
</reference>
<dbReference type="PANTHER" id="PTHR47373:SF1">
    <property type="entry name" value="CYSTEINE PROTEINASE INHIBITOR 2"/>
    <property type="match status" value="1"/>
</dbReference>
<organism evidence="3 4">
    <name type="scientific">Dendrobium chrysotoxum</name>
    <name type="common">Orchid</name>
    <dbReference type="NCBI Taxonomy" id="161865"/>
    <lineage>
        <taxon>Eukaryota</taxon>
        <taxon>Viridiplantae</taxon>
        <taxon>Streptophyta</taxon>
        <taxon>Embryophyta</taxon>
        <taxon>Tracheophyta</taxon>
        <taxon>Spermatophyta</taxon>
        <taxon>Magnoliopsida</taxon>
        <taxon>Liliopsida</taxon>
        <taxon>Asparagales</taxon>
        <taxon>Orchidaceae</taxon>
        <taxon>Epidendroideae</taxon>
        <taxon>Malaxideae</taxon>
        <taxon>Dendrobiinae</taxon>
        <taxon>Dendrobium</taxon>
    </lineage>
</organism>
<feature type="signal peptide" evidence="2">
    <location>
        <begin position="1"/>
        <end position="25"/>
    </location>
</feature>
<evidence type="ECO:0000313" key="3">
    <source>
        <dbReference type="EMBL" id="KAH0450150.1"/>
    </source>
</evidence>
<dbReference type="PANTHER" id="PTHR47373">
    <property type="entry name" value="CYSTEINE PROTEINASE INHIBITOR 2"/>
    <property type="match status" value="1"/>
</dbReference>
<dbReference type="AlphaFoldDB" id="A0AAV7FKP1"/>
<proteinExistence type="predicted"/>
<keyword evidence="1" id="KW-1133">Transmembrane helix</keyword>
<keyword evidence="4" id="KW-1185">Reference proteome</keyword>
<keyword evidence="1" id="KW-0812">Transmembrane</keyword>
<keyword evidence="1" id="KW-0472">Membrane</keyword>
<feature type="chain" id="PRO_5043608330" evidence="2">
    <location>
        <begin position="26"/>
        <end position="379"/>
    </location>
</feature>
<sequence>MALRINNLFLFAALILLLFLSAKSAARPQAMAPSPSEDDDDIEVIKNVEKNKEVQDLGRFAVEQINKKVSYSEPLAFCGVTKAKRWHGLYGWDYFFVIKSEKVEEKIEGSLYVYVYTSSYGNGGGLTDAYKIISSAHDGDRRRSDDVASIITSDSLAKIRKKFHMTNDVLIIAPKRFWEREGSVRLAVQDLNYSHRFWEMEGSVRLAVQDLNYSHSSLFISPPLLRQTIQRIILFQKERYIKAMALRINILFLFAALILFLSAKSAARPQAMAKSASVNADGNRIEEIKNVKKNKKVQDLGRFALEQINKKVSYSEPLAFCGVAKAKRWQGLDGWNYYFLIKSEKVVEKIKGSLNVYVYTSSHGNVETVKAGIFMPNHA</sequence>
<dbReference type="Gene3D" id="3.10.450.10">
    <property type="match status" value="2"/>
</dbReference>
<protein>
    <submittedName>
        <fullName evidence="3">Uncharacterized protein</fullName>
    </submittedName>
</protein>